<evidence type="ECO:0000259" key="2">
    <source>
        <dbReference type="PROSITE" id="PS50004"/>
    </source>
</evidence>
<dbReference type="InterPro" id="IPR043541">
    <property type="entry name" value="SYT14/14L/16"/>
</dbReference>
<feature type="region of interest" description="Disordered" evidence="1">
    <location>
        <begin position="16"/>
        <end position="59"/>
    </location>
</feature>
<dbReference type="PANTHER" id="PTHR46129">
    <property type="entry name" value="SYNAPTOTAGMIN 14, ISOFORM D"/>
    <property type="match status" value="1"/>
</dbReference>
<comment type="caution">
    <text evidence="3">The sequence shown here is derived from an EMBL/GenBank/DDBJ whole genome shotgun (WGS) entry which is preliminary data.</text>
</comment>
<dbReference type="InterPro" id="IPR000008">
    <property type="entry name" value="C2_dom"/>
</dbReference>
<dbReference type="Proteomes" id="UP001249851">
    <property type="component" value="Unassembled WGS sequence"/>
</dbReference>
<feature type="region of interest" description="Disordered" evidence="1">
    <location>
        <begin position="152"/>
        <end position="183"/>
    </location>
</feature>
<feature type="compositionally biased region" description="Polar residues" evidence="1">
    <location>
        <begin position="16"/>
        <end position="25"/>
    </location>
</feature>
<evidence type="ECO:0000313" key="3">
    <source>
        <dbReference type="EMBL" id="KAK2557271.1"/>
    </source>
</evidence>
<dbReference type="EMBL" id="JARQWQ010000050">
    <property type="protein sequence ID" value="KAK2557271.1"/>
    <property type="molecule type" value="Genomic_DNA"/>
</dbReference>
<proteinExistence type="predicted"/>
<dbReference type="SUPFAM" id="SSF49562">
    <property type="entry name" value="C2 domain (Calcium/lipid-binding domain, CaLB)"/>
    <property type="match status" value="2"/>
</dbReference>
<dbReference type="AlphaFoldDB" id="A0AAD9QAB4"/>
<feature type="compositionally biased region" description="Acidic residues" evidence="1">
    <location>
        <begin position="43"/>
        <end position="59"/>
    </location>
</feature>
<keyword evidence="4" id="KW-1185">Reference proteome</keyword>
<sequence length="480" mass="53924">MDFTAKIGGFFRSIINPESDSLNTDKPTEENRSSSNNTRVVEDEAAEYDERDADFIDDEDDENTAAFLQRNSSLPLPGKSKQDSATGSFALQVPNAGTQFKRRYTLAGGSPAYGLSSLTNGRSVLSVARKHNVETSSIVSDDETVRRSAARREFGSVPARSRSETPRMFGGTPSKRMSNSSSVSDWTMDSSIRGVGRLHVVLDFTTHTAKLSVSVTKIEFPPYHQRDISLLEVSVMLLPGKRQSFRTRPRDFNEPMAMYLFPKDKIKDMSLRFRLYEQGAMGSKHLLGEGTLRLRSVDLDSEMIPASVDLLPPGSYVPEAASGAIMYEGELAISEEDRPEILLSLEYRPMTGKLLLEVIKTRNLGMLTDSKARETYVGVKVIKDNGELVSKSKTTPRRHMIDPEYNEMFLFHVPEHELNAVTVLLTVTSIASKTLAFRKQRVGRVSLGQNYSSEEELRHWYEMTRRKEKSTVAWHKINQM</sequence>
<reference evidence="3" key="1">
    <citation type="journal article" date="2023" name="G3 (Bethesda)">
        <title>Whole genome assembly and annotation of the endangered Caribbean coral Acropora cervicornis.</title>
        <authorList>
            <person name="Selwyn J.D."/>
            <person name="Vollmer S.V."/>
        </authorList>
    </citation>
    <scope>NUCLEOTIDE SEQUENCE</scope>
    <source>
        <strain evidence="3">K2</strain>
    </source>
</reference>
<gene>
    <name evidence="3" type="ORF">P5673_020361</name>
</gene>
<dbReference type="PANTHER" id="PTHR46129:SF2">
    <property type="entry name" value="SYNAPTOTAGMIN 14, ISOFORM D"/>
    <property type="match status" value="1"/>
</dbReference>
<evidence type="ECO:0000256" key="1">
    <source>
        <dbReference type="SAM" id="MobiDB-lite"/>
    </source>
</evidence>
<name>A0AAD9QAB4_ACRCE</name>
<feature type="domain" description="C2" evidence="2">
    <location>
        <begin position="337"/>
        <end position="461"/>
    </location>
</feature>
<dbReference type="InterPro" id="IPR035892">
    <property type="entry name" value="C2_domain_sf"/>
</dbReference>
<dbReference type="PROSITE" id="PS50004">
    <property type="entry name" value="C2"/>
    <property type="match status" value="1"/>
</dbReference>
<dbReference type="GO" id="GO:0005543">
    <property type="term" value="F:phospholipid binding"/>
    <property type="evidence" value="ECO:0007669"/>
    <property type="project" value="TreeGrafter"/>
</dbReference>
<dbReference type="Pfam" id="PF00168">
    <property type="entry name" value="C2"/>
    <property type="match status" value="2"/>
</dbReference>
<organism evidence="3 4">
    <name type="scientific">Acropora cervicornis</name>
    <name type="common">Staghorn coral</name>
    <dbReference type="NCBI Taxonomy" id="6130"/>
    <lineage>
        <taxon>Eukaryota</taxon>
        <taxon>Metazoa</taxon>
        <taxon>Cnidaria</taxon>
        <taxon>Anthozoa</taxon>
        <taxon>Hexacorallia</taxon>
        <taxon>Scleractinia</taxon>
        <taxon>Astrocoeniina</taxon>
        <taxon>Acroporidae</taxon>
        <taxon>Acropora</taxon>
    </lineage>
</organism>
<protein>
    <submittedName>
        <fullName evidence="3">Synaptotagmin-14</fullName>
    </submittedName>
</protein>
<accession>A0AAD9QAB4</accession>
<evidence type="ECO:0000313" key="4">
    <source>
        <dbReference type="Proteomes" id="UP001249851"/>
    </source>
</evidence>
<dbReference type="Gene3D" id="2.60.40.150">
    <property type="entry name" value="C2 domain"/>
    <property type="match status" value="2"/>
</dbReference>
<reference evidence="3" key="2">
    <citation type="journal article" date="2023" name="Science">
        <title>Genomic signatures of disease resistance in endangered staghorn corals.</title>
        <authorList>
            <person name="Vollmer S.V."/>
            <person name="Selwyn J.D."/>
            <person name="Despard B.A."/>
            <person name="Roesel C.L."/>
        </authorList>
    </citation>
    <scope>NUCLEOTIDE SEQUENCE</scope>
    <source>
        <strain evidence="3">K2</strain>
    </source>
</reference>